<evidence type="ECO:0000256" key="2">
    <source>
        <dbReference type="SAM" id="Phobius"/>
    </source>
</evidence>
<evidence type="ECO:0000256" key="1">
    <source>
        <dbReference type="SAM" id="MobiDB-lite"/>
    </source>
</evidence>
<dbReference type="EMBL" id="VSRR010007802">
    <property type="protein sequence ID" value="MPC47557.1"/>
    <property type="molecule type" value="Genomic_DNA"/>
</dbReference>
<proteinExistence type="predicted"/>
<comment type="caution">
    <text evidence="3">The sequence shown here is derived from an EMBL/GenBank/DDBJ whole genome shotgun (WGS) entry which is preliminary data.</text>
</comment>
<keyword evidence="2" id="KW-0472">Membrane</keyword>
<feature type="transmembrane region" description="Helical" evidence="2">
    <location>
        <begin position="87"/>
        <end position="104"/>
    </location>
</feature>
<gene>
    <name evidence="3" type="ORF">E2C01_041307</name>
</gene>
<evidence type="ECO:0000313" key="4">
    <source>
        <dbReference type="Proteomes" id="UP000324222"/>
    </source>
</evidence>
<protein>
    <submittedName>
        <fullName evidence="3">Uncharacterized protein</fullName>
    </submittedName>
</protein>
<feature type="region of interest" description="Disordered" evidence="1">
    <location>
        <begin position="36"/>
        <end position="82"/>
    </location>
</feature>
<dbReference type="AlphaFoldDB" id="A0A5B7FQD4"/>
<name>A0A5B7FQD4_PORTR</name>
<dbReference type="Proteomes" id="UP000324222">
    <property type="component" value="Unassembled WGS sequence"/>
</dbReference>
<keyword evidence="4" id="KW-1185">Reference proteome</keyword>
<reference evidence="3 4" key="1">
    <citation type="submission" date="2019-05" db="EMBL/GenBank/DDBJ databases">
        <title>Another draft genome of Portunus trituberculatus and its Hox gene families provides insights of decapod evolution.</title>
        <authorList>
            <person name="Jeong J.-H."/>
            <person name="Song I."/>
            <person name="Kim S."/>
            <person name="Choi T."/>
            <person name="Kim D."/>
            <person name="Ryu S."/>
            <person name="Kim W."/>
        </authorList>
    </citation>
    <scope>NUCLEOTIDE SEQUENCE [LARGE SCALE GENOMIC DNA]</scope>
    <source>
        <tissue evidence="3">Muscle</tissue>
    </source>
</reference>
<evidence type="ECO:0000313" key="3">
    <source>
        <dbReference type="EMBL" id="MPC47557.1"/>
    </source>
</evidence>
<keyword evidence="2" id="KW-1133">Transmembrane helix</keyword>
<feature type="compositionally biased region" description="Basic residues" evidence="1">
    <location>
        <begin position="66"/>
        <end position="79"/>
    </location>
</feature>
<accession>A0A5B7FQD4</accession>
<sequence length="106" mass="11739">MVVVVVMVVVVERIGDGTNDMLFGYGGVNRIRRQGMGVDLQRETDTGSDGTSGGTDRQTEGARLIPRQRPRHSSPHRRPSAVPTSSFFRLFNAFVFILPLYSLTVM</sequence>
<keyword evidence="2" id="KW-0812">Transmembrane</keyword>
<organism evidence="3 4">
    <name type="scientific">Portunus trituberculatus</name>
    <name type="common">Swimming crab</name>
    <name type="synonym">Neptunus trituberculatus</name>
    <dbReference type="NCBI Taxonomy" id="210409"/>
    <lineage>
        <taxon>Eukaryota</taxon>
        <taxon>Metazoa</taxon>
        <taxon>Ecdysozoa</taxon>
        <taxon>Arthropoda</taxon>
        <taxon>Crustacea</taxon>
        <taxon>Multicrustacea</taxon>
        <taxon>Malacostraca</taxon>
        <taxon>Eumalacostraca</taxon>
        <taxon>Eucarida</taxon>
        <taxon>Decapoda</taxon>
        <taxon>Pleocyemata</taxon>
        <taxon>Brachyura</taxon>
        <taxon>Eubrachyura</taxon>
        <taxon>Portunoidea</taxon>
        <taxon>Portunidae</taxon>
        <taxon>Portuninae</taxon>
        <taxon>Portunus</taxon>
    </lineage>
</organism>